<dbReference type="EMBL" id="QNTQ01000001">
    <property type="protein sequence ID" value="RBI87494.1"/>
    <property type="molecule type" value="Genomic_DNA"/>
</dbReference>
<dbReference type="Pfam" id="PF10116">
    <property type="entry name" value="Host_attach"/>
    <property type="match status" value="1"/>
</dbReference>
<name>A0A365UEV8_9RHOB</name>
<accession>A0A365UEV8</accession>
<dbReference type="Proteomes" id="UP000253370">
    <property type="component" value="Unassembled WGS sequence"/>
</dbReference>
<organism evidence="1 2">
    <name type="scientific">Rhodosalinus halophilus</name>
    <dbReference type="NCBI Taxonomy" id="2259333"/>
    <lineage>
        <taxon>Bacteria</taxon>
        <taxon>Pseudomonadati</taxon>
        <taxon>Pseudomonadota</taxon>
        <taxon>Alphaproteobacteria</taxon>
        <taxon>Rhodobacterales</taxon>
        <taxon>Paracoccaceae</taxon>
        <taxon>Rhodosalinus</taxon>
    </lineage>
</organism>
<evidence type="ECO:0000313" key="2">
    <source>
        <dbReference type="Proteomes" id="UP000253370"/>
    </source>
</evidence>
<protein>
    <submittedName>
        <fullName evidence="1">Uncharacterized protein</fullName>
    </submittedName>
</protein>
<dbReference type="InterPro" id="IPR019291">
    <property type="entry name" value="Host_attachment_protein"/>
</dbReference>
<proteinExistence type="predicted"/>
<keyword evidence="2" id="KW-1185">Reference proteome</keyword>
<dbReference type="AlphaFoldDB" id="A0A365UEV8"/>
<gene>
    <name evidence="1" type="ORF">DRV85_00755</name>
</gene>
<evidence type="ECO:0000313" key="1">
    <source>
        <dbReference type="EMBL" id="RBI87494.1"/>
    </source>
</evidence>
<reference evidence="1 2" key="1">
    <citation type="submission" date="2018-07" db="EMBL/GenBank/DDBJ databases">
        <title>Rhodosalinus sp. strain E84T genomic sequence and assembly.</title>
        <authorList>
            <person name="Liu Z.-W."/>
            <person name="Lu D.-C."/>
        </authorList>
    </citation>
    <scope>NUCLEOTIDE SEQUENCE [LARGE SCALE GENOMIC DNA]</scope>
    <source>
        <strain evidence="1 2">E84</strain>
    </source>
</reference>
<comment type="caution">
    <text evidence="1">The sequence shown here is derived from an EMBL/GenBank/DDBJ whole genome shotgun (WGS) entry which is preliminary data.</text>
</comment>
<sequence>MGMPGAPTWAIVANRATARILRGLEAPDTNGPPPGELVHRARSARLAAHLSEASAHPPSRAETGAMASDLRDFADEIAHLLDVHRLAGDFDRVAVWGPRAVLYSILAAMSAPLRAAVFLTGERDLTALSDIALRRCVRDEIAAAEAGLPATNHGRA</sequence>